<evidence type="ECO:0000256" key="5">
    <source>
        <dbReference type="ARBA" id="ARBA00033748"/>
    </source>
</evidence>
<evidence type="ECO:0000256" key="1">
    <source>
        <dbReference type="ARBA" id="ARBA00022630"/>
    </source>
</evidence>
<dbReference type="GO" id="GO:0004497">
    <property type="term" value="F:monooxygenase activity"/>
    <property type="evidence" value="ECO:0007669"/>
    <property type="project" value="UniProtKB-KW"/>
</dbReference>
<dbReference type="Gene3D" id="3.20.20.30">
    <property type="entry name" value="Luciferase-like domain"/>
    <property type="match status" value="1"/>
</dbReference>
<comment type="similarity">
    <text evidence="5">Belongs to the NtaA/SnaA/DszA monooxygenase family.</text>
</comment>
<dbReference type="EMBL" id="SHKO01000001">
    <property type="protein sequence ID" value="RZT98295.1"/>
    <property type="molecule type" value="Genomic_DNA"/>
</dbReference>
<dbReference type="PIRSF" id="PIRSF000337">
    <property type="entry name" value="NTA_MOA"/>
    <property type="match status" value="1"/>
</dbReference>
<evidence type="ECO:0000256" key="4">
    <source>
        <dbReference type="ARBA" id="ARBA00023033"/>
    </source>
</evidence>
<dbReference type="InterPro" id="IPR011251">
    <property type="entry name" value="Luciferase-like_dom"/>
</dbReference>
<feature type="binding site" evidence="6">
    <location>
        <position position="148"/>
    </location>
    <ligand>
        <name>FMN</name>
        <dbReference type="ChEBI" id="CHEBI:58210"/>
    </ligand>
</feature>
<dbReference type="Pfam" id="PF00296">
    <property type="entry name" value="Bac_luciferase"/>
    <property type="match status" value="1"/>
</dbReference>
<dbReference type="PANTHER" id="PTHR30011">
    <property type="entry name" value="ALKANESULFONATE MONOOXYGENASE-RELATED"/>
    <property type="match status" value="1"/>
</dbReference>
<keyword evidence="3" id="KW-0560">Oxidoreductase</keyword>
<dbReference type="PANTHER" id="PTHR30011:SF16">
    <property type="entry name" value="C2H2 FINGER DOMAIN TRANSCRIPTION FACTOR (EUROFUNG)-RELATED"/>
    <property type="match status" value="1"/>
</dbReference>
<gene>
    <name evidence="8" type="ORF">EV681_0071</name>
</gene>
<feature type="binding site" evidence="6">
    <location>
        <position position="219"/>
    </location>
    <ligand>
        <name>FMN</name>
        <dbReference type="ChEBI" id="CHEBI:58210"/>
    </ligand>
</feature>
<dbReference type="RefSeq" id="WP_128393373.1">
    <property type="nucleotide sequence ID" value="NZ_SHKO01000001.1"/>
</dbReference>
<feature type="binding site" evidence="6">
    <location>
        <position position="94"/>
    </location>
    <ligand>
        <name>FMN</name>
        <dbReference type="ChEBI" id="CHEBI:58210"/>
    </ligand>
</feature>
<evidence type="ECO:0000256" key="2">
    <source>
        <dbReference type="ARBA" id="ARBA00022643"/>
    </source>
</evidence>
<evidence type="ECO:0000259" key="7">
    <source>
        <dbReference type="Pfam" id="PF00296"/>
    </source>
</evidence>
<protein>
    <submittedName>
        <fullName evidence="8">FMN-dependent oxidoreductase (Nitrilotriacetate monooxygenase family)</fullName>
    </submittedName>
</protein>
<sequence>MTQKSIHLNLFVHGRGHHEAGWRHPRATRLPLTDIRYYESLAKKAEEGKFDSIFFADGLALNEGIGHVAGGALEPLTTVAAMAAATRHIGFIATASTTYYEPFNLARLFASLDHITNGRVGWNIVTSWVRGANQNFGIDIQPLHEQRYDRAYDFVDAVLKLWDSWAEDAIVDDPQQAVYARTDRIAAVNHAGKHVKVAGPLNIARGPQGRPVLVQAGSSATGIRFAARHAEAVFTAHLEKSTATAFYTELKAAARQAGRSPEQVVVLPGISPVIGSTDEEALRTWNELNELTDPQVGLTRLSDRFGGFDFSHLDLDHVLTLKDFPDPATVQAAKSRAVVITGLVARERLTLRQLLHRLAGARGHFTLAGSPQRIADTIEDWVRSGAADGFNVMPPVLPGHLDDFVEHVVPILQKKGLFRREYESSTLRGHYGLDAVPSRWTQNVGQGVAIAV</sequence>
<feature type="domain" description="Luciferase-like" evidence="7">
    <location>
        <begin position="27"/>
        <end position="386"/>
    </location>
</feature>
<evidence type="ECO:0000256" key="6">
    <source>
        <dbReference type="PIRSR" id="PIRSR000337-1"/>
    </source>
</evidence>
<dbReference type="InterPro" id="IPR036661">
    <property type="entry name" value="Luciferase-like_sf"/>
</dbReference>
<dbReference type="NCBIfam" id="TIGR03860">
    <property type="entry name" value="FMN_nitrolo"/>
    <property type="match status" value="1"/>
</dbReference>
<dbReference type="AlphaFoldDB" id="A0A4V2FTI6"/>
<evidence type="ECO:0000313" key="8">
    <source>
        <dbReference type="EMBL" id="RZT98295.1"/>
    </source>
</evidence>
<evidence type="ECO:0000256" key="3">
    <source>
        <dbReference type="ARBA" id="ARBA00023002"/>
    </source>
</evidence>
<feature type="binding site" evidence="6">
    <location>
        <position position="57"/>
    </location>
    <ligand>
        <name>FMN</name>
        <dbReference type="ChEBI" id="CHEBI:58210"/>
    </ligand>
</feature>
<name>A0A4V2FTI6_9BURK</name>
<dbReference type="Proteomes" id="UP000293398">
    <property type="component" value="Unassembled WGS sequence"/>
</dbReference>
<keyword evidence="9" id="KW-1185">Reference proteome</keyword>
<proteinExistence type="inferred from homology"/>
<keyword evidence="2 6" id="KW-0288">FMN</keyword>
<organism evidence="8 9">
    <name type="scientific">Advenella incenata</name>
    <dbReference type="NCBI Taxonomy" id="267800"/>
    <lineage>
        <taxon>Bacteria</taxon>
        <taxon>Pseudomonadati</taxon>
        <taxon>Pseudomonadota</taxon>
        <taxon>Betaproteobacteria</taxon>
        <taxon>Burkholderiales</taxon>
        <taxon>Alcaligenaceae</taxon>
    </lineage>
</organism>
<evidence type="ECO:0000313" key="9">
    <source>
        <dbReference type="Proteomes" id="UP000293398"/>
    </source>
</evidence>
<dbReference type="SUPFAM" id="SSF51679">
    <property type="entry name" value="Bacterial luciferase-like"/>
    <property type="match status" value="1"/>
</dbReference>
<dbReference type="InterPro" id="IPR051260">
    <property type="entry name" value="Diverse_substr_monoxygenases"/>
</dbReference>
<dbReference type="GO" id="GO:0016705">
    <property type="term" value="F:oxidoreductase activity, acting on paired donors, with incorporation or reduction of molecular oxygen"/>
    <property type="evidence" value="ECO:0007669"/>
    <property type="project" value="InterPro"/>
</dbReference>
<reference evidence="8 9" key="1">
    <citation type="submission" date="2019-02" db="EMBL/GenBank/DDBJ databases">
        <title>Genomic Encyclopedia of Type Strains, Phase IV (KMG-IV): sequencing the most valuable type-strain genomes for metagenomic binning, comparative biology and taxonomic classification.</title>
        <authorList>
            <person name="Goeker M."/>
        </authorList>
    </citation>
    <scope>NUCLEOTIDE SEQUENCE [LARGE SCALE GENOMIC DNA]</scope>
    <source>
        <strain evidence="8 9">DSM 23814</strain>
    </source>
</reference>
<dbReference type="InterPro" id="IPR016215">
    <property type="entry name" value="NTA_MOA"/>
</dbReference>
<feature type="binding site" evidence="6">
    <location>
        <position position="144"/>
    </location>
    <ligand>
        <name>FMN</name>
        <dbReference type="ChEBI" id="CHEBI:58210"/>
    </ligand>
</feature>
<dbReference type="OrthoDB" id="4505903at2"/>
<keyword evidence="4 8" id="KW-0503">Monooxygenase</keyword>
<dbReference type="CDD" id="cd01095">
    <property type="entry name" value="Nitrilotriacetate_monoxgenase"/>
    <property type="match status" value="1"/>
</dbReference>
<feature type="binding site" evidence="6">
    <location>
        <position position="218"/>
    </location>
    <ligand>
        <name>FMN</name>
        <dbReference type="ChEBI" id="CHEBI:58210"/>
    </ligand>
</feature>
<comment type="caution">
    <text evidence="8">The sequence shown here is derived from an EMBL/GenBank/DDBJ whole genome shotgun (WGS) entry which is preliminary data.</text>
</comment>
<keyword evidence="1 6" id="KW-0285">Flavoprotein</keyword>
<accession>A0A4V2FTI6</accession>